<keyword evidence="1" id="KW-0378">Hydrolase</keyword>
<proteinExistence type="predicted"/>
<organism evidence="1 2">
    <name type="scientific">Nocardia fusca</name>
    <dbReference type="NCBI Taxonomy" id="941183"/>
    <lineage>
        <taxon>Bacteria</taxon>
        <taxon>Bacillati</taxon>
        <taxon>Actinomycetota</taxon>
        <taxon>Actinomycetes</taxon>
        <taxon>Mycobacteriales</taxon>
        <taxon>Nocardiaceae</taxon>
        <taxon>Nocardia</taxon>
    </lineage>
</organism>
<dbReference type="InterPro" id="IPR026002">
    <property type="entry name" value="ATC_hydrolase-like"/>
</dbReference>
<comment type="caution">
    <text evidence="1">The sequence shown here is derived from an EMBL/GenBank/DDBJ whole genome shotgun (WGS) entry which is preliminary data.</text>
</comment>
<sequence length="238" mass="26633">MSTDPFDITATGEYVPEPERDTALIVDGLFADLARFAREHGYHGDPIPELHARLIELEAADAARVIDEPARYNLRMTLALIVGYRFLLPFVGATASSAVVRRAFVEPVGEAVRESTRMLLDTAADPFAVMVATVRAREEHAFGRGFVFEHPVDDDTSYHSDVRHCFYYEVLVAHDAAELAPTMCEFDTNWITAIDPDRHGFRFERATTIGRGGTHCPFHFDRTINRGPDPEDPVSTPR</sequence>
<dbReference type="EMBL" id="JBFAIH010000006">
    <property type="protein sequence ID" value="MEV0363665.1"/>
    <property type="molecule type" value="Genomic_DNA"/>
</dbReference>
<name>A0ABV3F7I6_9NOCA</name>
<dbReference type="Proteomes" id="UP001551658">
    <property type="component" value="Unassembled WGS sequence"/>
</dbReference>
<dbReference type="Pfam" id="PF14196">
    <property type="entry name" value="ATC_hydrolase"/>
    <property type="match status" value="1"/>
</dbReference>
<protein>
    <submittedName>
        <fullName evidence="1">L-2-amino-thiazoline-4-carboxylic acid hydrolase</fullName>
    </submittedName>
</protein>
<accession>A0ABV3F7I6</accession>
<evidence type="ECO:0000313" key="2">
    <source>
        <dbReference type="Proteomes" id="UP001551658"/>
    </source>
</evidence>
<dbReference type="GO" id="GO:0016787">
    <property type="term" value="F:hydrolase activity"/>
    <property type="evidence" value="ECO:0007669"/>
    <property type="project" value="UniProtKB-KW"/>
</dbReference>
<keyword evidence="2" id="KW-1185">Reference proteome</keyword>
<evidence type="ECO:0000313" key="1">
    <source>
        <dbReference type="EMBL" id="MEV0363665.1"/>
    </source>
</evidence>
<reference evidence="1 2" key="1">
    <citation type="submission" date="2024-06" db="EMBL/GenBank/DDBJ databases">
        <title>The Natural Products Discovery Center: Release of the First 8490 Sequenced Strains for Exploring Actinobacteria Biosynthetic Diversity.</title>
        <authorList>
            <person name="Kalkreuter E."/>
            <person name="Kautsar S.A."/>
            <person name="Yang D."/>
            <person name="Bader C.D."/>
            <person name="Teijaro C.N."/>
            <person name="Fluegel L."/>
            <person name="Davis C.M."/>
            <person name="Simpson J.R."/>
            <person name="Lauterbach L."/>
            <person name="Steele A.D."/>
            <person name="Gui C."/>
            <person name="Meng S."/>
            <person name="Li G."/>
            <person name="Viehrig K."/>
            <person name="Ye F."/>
            <person name="Su P."/>
            <person name="Kiefer A.F."/>
            <person name="Nichols A."/>
            <person name="Cepeda A.J."/>
            <person name="Yan W."/>
            <person name="Fan B."/>
            <person name="Jiang Y."/>
            <person name="Adhikari A."/>
            <person name="Zheng C.-J."/>
            <person name="Schuster L."/>
            <person name="Cowan T.M."/>
            <person name="Smanski M.J."/>
            <person name="Chevrette M.G."/>
            <person name="De Carvalho L.P.S."/>
            <person name="Shen B."/>
        </authorList>
    </citation>
    <scope>NUCLEOTIDE SEQUENCE [LARGE SCALE GENOMIC DNA]</scope>
    <source>
        <strain evidence="1 2">NPDC050671</strain>
    </source>
</reference>
<dbReference type="RefSeq" id="WP_357978071.1">
    <property type="nucleotide sequence ID" value="NZ_JBFAIH010000006.1"/>
</dbReference>
<gene>
    <name evidence="1" type="ORF">AB0H72_13265</name>
</gene>